<dbReference type="AlphaFoldDB" id="A0A2G2UY18"/>
<name>A0A2G2UY18_CAPBA</name>
<dbReference type="Proteomes" id="UP000224567">
    <property type="component" value="Unassembled WGS sequence"/>
</dbReference>
<accession>A0A2G2UY18</accession>
<dbReference type="SUPFAM" id="SSF48452">
    <property type="entry name" value="TPR-like"/>
    <property type="match status" value="1"/>
</dbReference>
<dbReference type="OrthoDB" id="1936594at2759"/>
<proteinExistence type="predicted"/>
<comment type="caution">
    <text evidence="4">The sequence shown here is derived from an EMBL/GenBank/DDBJ whole genome shotgun (WGS) entry which is preliminary data.</text>
</comment>
<evidence type="ECO:0000313" key="4">
    <source>
        <dbReference type="EMBL" id="PHT25622.1"/>
    </source>
</evidence>
<dbReference type="SMART" id="SM00028">
    <property type="entry name" value="TPR"/>
    <property type="match status" value="2"/>
</dbReference>
<gene>
    <name evidence="4" type="ORF">CQW23_34753</name>
</gene>
<keyword evidence="1" id="KW-0677">Repeat</keyword>
<dbReference type="PANTHER" id="PTHR16193">
    <property type="entry name" value="TETRATRICOPEPTIDE REPEAT PROTEIN 27"/>
    <property type="match status" value="1"/>
</dbReference>
<dbReference type="Pfam" id="PF13181">
    <property type="entry name" value="TPR_8"/>
    <property type="match status" value="1"/>
</dbReference>
<sequence>MFFHVAFGNMSAEPKAQLFLVGSADGDDCSASLGNDFQNKVSTRGENGFPQLPSETHEASDILMTPRFLEDDKKLECSAQGAQNHSIASMQLKPTQQAVILAQCLSIEKRARSDELQNNKPGGSVRALVMLMALLRKEMVKDKSASLDFEWQRKGGRWLLILRQLIPSSHHLLWCSLGDVTNDDKCYEKAQEVSGNKSTRAQRALARSAYNKGEYEKSKDLWLAYYMLPFTWVSAMAMNSMYPDGWFALGAAALKARDVEKALDGFTRAVQLDPENGEAWNNIACLHMVKKKNKEAFIAFKEALKLKRDSWQMWENFSRVAADIGNFSQGFLRELDLLIPYSLARKLQYRFPMLMEKAWIVQTGGDAEVWGLYARWHKLKGDLAMCSEALLKQVRSYQV</sequence>
<keyword evidence="2 3" id="KW-0802">TPR repeat</keyword>
<dbReference type="InterPro" id="IPR013105">
    <property type="entry name" value="TPR_2"/>
</dbReference>
<reference evidence="4 5" key="1">
    <citation type="journal article" date="2017" name="Genome Biol.">
        <title>New reference genome sequences of hot pepper reveal the massive evolution of plant disease-resistance genes by retroduplication.</title>
        <authorList>
            <person name="Kim S."/>
            <person name="Park J."/>
            <person name="Yeom S.I."/>
            <person name="Kim Y.M."/>
            <person name="Seo E."/>
            <person name="Kim K.T."/>
            <person name="Kim M.S."/>
            <person name="Lee J.M."/>
            <person name="Cheong K."/>
            <person name="Shin H.S."/>
            <person name="Kim S.B."/>
            <person name="Han K."/>
            <person name="Lee J."/>
            <person name="Park M."/>
            <person name="Lee H.A."/>
            <person name="Lee H.Y."/>
            <person name="Lee Y."/>
            <person name="Oh S."/>
            <person name="Lee J.H."/>
            <person name="Choi E."/>
            <person name="Choi E."/>
            <person name="Lee S.E."/>
            <person name="Jeon J."/>
            <person name="Kim H."/>
            <person name="Choi G."/>
            <person name="Song H."/>
            <person name="Lee J."/>
            <person name="Lee S.C."/>
            <person name="Kwon J.K."/>
            <person name="Lee H.Y."/>
            <person name="Koo N."/>
            <person name="Hong Y."/>
            <person name="Kim R.W."/>
            <person name="Kang W.H."/>
            <person name="Huh J.H."/>
            <person name="Kang B.C."/>
            <person name="Yang T.J."/>
            <person name="Lee Y.H."/>
            <person name="Bennetzen J.L."/>
            <person name="Choi D."/>
        </authorList>
    </citation>
    <scope>NUCLEOTIDE SEQUENCE [LARGE SCALE GENOMIC DNA]</scope>
    <source>
        <strain evidence="5">cv. PBC81</strain>
    </source>
</reference>
<organism evidence="4 5">
    <name type="scientific">Capsicum baccatum</name>
    <name type="common">Peruvian pepper</name>
    <dbReference type="NCBI Taxonomy" id="33114"/>
    <lineage>
        <taxon>Eukaryota</taxon>
        <taxon>Viridiplantae</taxon>
        <taxon>Streptophyta</taxon>
        <taxon>Embryophyta</taxon>
        <taxon>Tracheophyta</taxon>
        <taxon>Spermatophyta</taxon>
        <taxon>Magnoliopsida</taxon>
        <taxon>eudicotyledons</taxon>
        <taxon>Gunneridae</taxon>
        <taxon>Pentapetalae</taxon>
        <taxon>asterids</taxon>
        <taxon>lamiids</taxon>
        <taxon>Solanales</taxon>
        <taxon>Solanaceae</taxon>
        <taxon>Solanoideae</taxon>
        <taxon>Capsiceae</taxon>
        <taxon>Capsicum</taxon>
    </lineage>
</organism>
<evidence type="ECO:0000256" key="1">
    <source>
        <dbReference type="ARBA" id="ARBA00022737"/>
    </source>
</evidence>
<dbReference type="PROSITE" id="PS50293">
    <property type="entry name" value="TPR_REGION"/>
    <property type="match status" value="1"/>
</dbReference>
<keyword evidence="5" id="KW-1185">Reference proteome</keyword>
<reference evidence="5" key="2">
    <citation type="journal article" date="2017" name="J. Anim. Genet.">
        <title>Multiple reference genome sequences of hot pepper reveal the massive evolution of plant disease resistance genes by retroduplication.</title>
        <authorList>
            <person name="Kim S."/>
            <person name="Park J."/>
            <person name="Yeom S.-I."/>
            <person name="Kim Y.-M."/>
            <person name="Seo E."/>
            <person name="Kim K.-T."/>
            <person name="Kim M.-S."/>
            <person name="Lee J.M."/>
            <person name="Cheong K."/>
            <person name="Shin H.-S."/>
            <person name="Kim S.-B."/>
            <person name="Han K."/>
            <person name="Lee J."/>
            <person name="Park M."/>
            <person name="Lee H.-A."/>
            <person name="Lee H.-Y."/>
            <person name="Lee Y."/>
            <person name="Oh S."/>
            <person name="Lee J.H."/>
            <person name="Choi E."/>
            <person name="Choi E."/>
            <person name="Lee S.E."/>
            <person name="Jeon J."/>
            <person name="Kim H."/>
            <person name="Choi G."/>
            <person name="Song H."/>
            <person name="Lee J."/>
            <person name="Lee S.-C."/>
            <person name="Kwon J.-K."/>
            <person name="Lee H.-Y."/>
            <person name="Koo N."/>
            <person name="Hong Y."/>
            <person name="Kim R.W."/>
            <person name="Kang W.-H."/>
            <person name="Huh J.H."/>
            <person name="Kang B.-C."/>
            <person name="Yang T.-J."/>
            <person name="Lee Y.-H."/>
            <person name="Bennetzen J.L."/>
            <person name="Choi D."/>
        </authorList>
    </citation>
    <scope>NUCLEOTIDE SEQUENCE [LARGE SCALE GENOMIC DNA]</scope>
    <source>
        <strain evidence="5">cv. PBC81</strain>
    </source>
</reference>
<dbReference type="PROSITE" id="PS50005">
    <property type="entry name" value="TPR"/>
    <property type="match status" value="1"/>
</dbReference>
<dbReference type="InterPro" id="IPR044244">
    <property type="entry name" value="TTC27/Emw1"/>
</dbReference>
<dbReference type="InterPro" id="IPR019734">
    <property type="entry name" value="TPR_rpt"/>
</dbReference>
<dbReference type="PANTHER" id="PTHR16193:SF0">
    <property type="entry name" value="TETRATRICOPEPTIDE REPEAT PROTEIN 27"/>
    <property type="match status" value="1"/>
</dbReference>
<dbReference type="Gene3D" id="1.25.40.10">
    <property type="entry name" value="Tetratricopeptide repeat domain"/>
    <property type="match status" value="1"/>
</dbReference>
<feature type="repeat" description="TPR" evidence="3">
    <location>
        <begin position="243"/>
        <end position="276"/>
    </location>
</feature>
<evidence type="ECO:0000256" key="3">
    <source>
        <dbReference type="PROSITE-ProRule" id="PRU00339"/>
    </source>
</evidence>
<protein>
    <submittedName>
        <fullName evidence="4">Uncharacterized protein</fullName>
    </submittedName>
</protein>
<evidence type="ECO:0000256" key="2">
    <source>
        <dbReference type="ARBA" id="ARBA00022803"/>
    </source>
</evidence>
<dbReference type="EMBL" id="MLFT02001496">
    <property type="protein sequence ID" value="PHT25622.1"/>
    <property type="molecule type" value="Genomic_DNA"/>
</dbReference>
<dbReference type="InterPro" id="IPR011990">
    <property type="entry name" value="TPR-like_helical_dom_sf"/>
</dbReference>
<dbReference type="STRING" id="33114.A0A2G2UY18"/>
<evidence type="ECO:0000313" key="5">
    <source>
        <dbReference type="Proteomes" id="UP000224567"/>
    </source>
</evidence>
<dbReference type="Pfam" id="PF07719">
    <property type="entry name" value="TPR_2"/>
    <property type="match status" value="1"/>
</dbReference>